<dbReference type="GeneID" id="78822792"/>
<keyword evidence="1" id="KW-0812">Transmembrane</keyword>
<organism evidence="2 3">
    <name type="scientific">Halosimplex aquaticum</name>
    <dbReference type="NCBI Taxonomy" id="3026162"/>
    <lineage>
        <taxon>Archaea</taxon>
        <taxon>Methanobacteriati</taxon>
        <taxon>Methanobacteriota</taxon>
        <taxon>Stenosarchaea group</taxon>
        <taxon>Halobacteria</taxon>
        <taxon>Halobacteriales</taxon>
        <taxon>Haloarculaceae</taxon>
        <taxon>Halosimplex</taxon>
    </lineage>
</organism>
<comment type="caution">
    <text evidence="2">The sequence shown here is derived from an EMBL/GenBank/DDBJ whole genome shotgun (WGS) entry which is preliminary data.</text>
</comment>
<keyword evidence="1" id="KW-1133">Transmembrane helix</keyword>
<dbReference type="Proteomes" id="UP001596432">
    <property type="component" value="Unassembled WGS sequence"/>
</dbReference>
<dbReference type="RefSeq" id="WP_274323517.1">
    <property type="nucleotide sequence ID" value="NZ_CP118158.1"/>
</dbReference>
<gene>
    <name evidence="2" type="ORF">ACFQMA_21760</name>
</gene>
<evidence type="ECO:0000313" key="3">
    <source>
        <dbReference type="Proteomes" id="UP001596432"/>
    </source>
</evidence>
<accession>A0ABD5Y9Q0</accession>
<sequence length="66" mass="6894">MGYGSKLVQRVPLFFLLMGLAAFGMGRKASRTNAGGEIPDWVGFLLIGGAVALWVVINVVVGVGSE</sequence>
<dbReference type="AlphaFoldDB" id="A0ABD5Y9Q0"/>
<protein>
    <recommendedName>
        <fullName evidence="4">PEP-CTERM protein-sorting domain-containing protein</fullName>
    </recommendedName>
</protein>
<keyword evidence="1" id="KW-0472">Membrane</keyword>
<evidence type="ECO:0000256" key="1">
    <source>
        <dbReference type="SAM" id="Phobius"/>
    </source>
</evidence>
<proteinExistence type="predicted"/>
<dbReference type="EMBL" id="JBHTAS010000001">
    <property type="protein sequence ID" value="MFC7142451.1"/>
    <property type="molecule type" value="Genomic_DNA"/>
</dbReference>
<evidence type="ECO:0008006" key="4">
    <source>
        <dbReference type="Google" id="ProtNLM"/>
    </source>
</evidence>
<name>A0ABD5Y9Q0_9EURY</name>
<evidence type="ECO:0000313" key="2">
    <source>
        <dbReference type="EMBL" id="MFC7142451.1"/>
    </source>
</evidence>
<keyword evidence="3" id="KW-1185">Reference proteome</keyword>
<feature type="transmembrane region" description="Helical" evidence="1">
    <location>
        <begin position="41"/>
        <end position="63"/>
    </location>
</feature>
<reference evidence="2 3" key="1">
    <citation type="journal article" date="2019" name="Int. J. Syst. Evol. Microbiol.">
        <title>The Global Catalogue of Microorganisms (GCM) 10K type strain sequencing project: providing services to taxonomists for standard genome sequencing and annotation.</title>
        <authorList>
            <consortium name="The Broad Institute Genomics Platform"/>
            <consortium name="The Broad Institute Genome Sequencing Center for Infectious Disease"/>
            <person name="Wu L."/>
            <person name="Ma J."/>
        </authorList>
    </citation>
    <scope>NUCLEOTIDE SEQUENCE [LARGE SCALE GENOMIC DNA]</scope>
    <source>
        <strain evidence="2 3">XZYJT29</strain>
    </source>
</reference>